<proteinExistence type="predicted"/>
<name>A0A6P8HAC1_ACTTE</name>
<dbReference type="KEGG" id="aten:116289346"/>
<reference evidence="2" key="1">
    <citation type="submission" date="2025-08" db="UniProtKB">
        <authorList>
            <consortium name="RefSeq"/>
        </authorList>
    </citation>
    <scope>IDENTIFICATION</scope>
    <source>
        <tissue evidence="2">Tentacle</tissue>
    </source>
</reference>
<keyword evidence="1" id="KW-1185">Reference proteome</keyword>
<evidence type="ECO:0000313" key="2">
    <source>
        <dbReference type="RefSeq" id="XP_031552098.1"/>
    </source>
</evidence>
<dbReference type="InParanoid" id="A0A6P8HAC1"/>
<gene>
    <name evidence="2" type="primary">LOC116289346</name>
</gene>
<organism evidence="1 2">
    <name type="scientific">Actinia tenebrosa</name>
    <name type="common">Australian red waratah sea anemone</name>
    <dbReference type="NCBI Taxonomy" id="6105"/>
    <lineage>
        <taxon>Eukaryota</taxon>
        <taxon>Metazoa</taxon>
        <taxon>Cnidaria</taxon>
        <taxon>Anthozoa</taxon>
        <taxon>Hexacorallia</taxon>
        <taxon>Actiniaria</taxon>
        <taxon>Actiniidae</taxon>
        <taxon>Actinia</taxon>
    </lineage>
</organism>
<sequence>MSYFVLLVKDTKKFNGSPPTGAPVYRMEDVSTEDSTTSSNVYCDGARTTYPRVFPDGMPLIIPVDVELLAAQGVRLRMKNIPADMTILDHKYELQAVTLRSGKYEHYTCIFKYNSNWLYYDGLCNEGKPSLFTNFPHTYRPNTLLYVKISE</sequence>
<dbReference type="RefSeq" id="XP_031552098.1">
    <property type="nucleotide sequence ID" value="XM_031696238.1"/>
</dbReference>
<accession>A0A6P8HAC1</accession>
<dbReference type="OrthoDB" id="6156483at2759"/>
<dbReference type="Proteomes" id="UP000515163">
    <property type="component" value="Unplaced"/>
</dbReference>
<evidence type="ECO:0000313" key="1">
    <source>
        <dbReference type="Proteomes" id="UP000515163"/>
    </source>
</evidence>
<dbReference type="GeneID" id="116289346"/>
<dbReference type="AlphaFoldDB" id="A0A6P8HAC1"/>
<protein>
    <submittedName>
        <fullName evidence="2">Uncharacterized protein C14orf28 homolog</fullName>
    </submittedName>
</protein>